<gene>
    <name evidence="5" type="ORF">HanXRQr2_Chr04g0192431</name>
</gene>
<evidence type="ECO:0000256" key="1">
    <source>
        <dbReference type="ARBA" id="ARBA00022723"/>
    </source>
</evidence>
<comment type="caution">
    <text evidence="5">The sequence shown here is derived from an EMBL/GenBank/DDBJ whole genome shotgun (WGS) entry which is preliminary data.</text>
</comment>
<keyword evidence="2" id="KW-0863">Zinc-finger</keyword>
<dbReference type="Proteomes" id="UP000215914">
    <property type="component" value="Unassembled WGS sequence"/>
</dbReference>
<dbReference type="PANTHER" id="PTHR42647:SF45">
    <property type="entry name" value="TRANSCRIPTION FACTOR C2H2 FAMILY"/>
    <property type="match status" value="1"/>
</dbReference>
<keyword evidence="3" id="KW-0862">Zinc</keyword>
<evidence type="ECO:0000313" key="5">
    <source>
        <dbReference type="EMBL" id="KAF5812425.1"/>
    </source>
</evidence>
<dbReference type="AlphaFoldDB" id="A0A9K3JDJ1"/>
<proteinExistence type="predicted"/>
<evidence type="ECO:0000256" key="4">
    <source>
        <dbReference type="SAM" id="Coils"/>
    </source>
</evidence>
<organism evidence="5 6">
    <name type="scientific">Helianthus annuus</name>
    <name type="common">Common sunflower</name>
    <dbReference type="NCBI Taxonomy" id="4232"/>
    <lineage>
        <taxon>Eukaryota</taxon>
        <taxon>Viridiplantae</taxon>
        <taxon>Streptophyta</taxon>
        <taxon>Embryophyta</taxon>
        <taxon>Tracheophyta</taxon>
        <taxon>Spermatophyta</taxon>
        <taxon>Magnoliopsida</taxon>
        <taxon>eudicotyledons</taxon>
        <taxon>Gunneridae</taxon>
        <taxon>Pentapetalae</taxon>
        <taxon>asterids</taxon>
        <taxon>campanulids</taxon>
        <taxon>Asterales</taxon>
        <taxon>Asteraceae</taxon>
        <taxon>Asteroideae</taxon>
        <taxon>Heliantheae alliance</taxon>
        <taxon>Heliantheae</taxon>
        <taxon>Helianthus</taxon>
    </lineage>
</organism>
<dbReference type="PIRSF" id="PIRSF036836">
    <property type="entry name" value="RNase_bind_SBP1"/>
    <property type="match status" value="1"/>
</dbReference>
<sequence length="142" mass="16409">MYQQQSEIDRLIAHHTEKERSEMEQIQKQNTMRMMTAVNESLTKRLKTKEDEYLKIGRLNWMLEEKVKSLNIENQILKELVQTNEATANALRNKLQQVLAQVQQQQHHHFDSDAQSYCGSNYVESDCGGDGGGWRRVMVGGG</sequence>
<feature type="coiled-coil region" evidence="4">
    <location>
        <begin position="81"/>
        <end position="108"/>
    </location>
</feature>
<dbReference type="GO" id="GO:0004842">
    <property type="term" value="F:ubiquitin-protein transferase activity"/>
    <property type="evidence" value="ECO:0000318"/>
    <property type="project" value="GO_Central"/>
</dbReference>
<evidence type="ECO:0000256" key="3">
    <source>
        <dbReference type="ARBA" id="ARBA00022833"/>
    </source>
</evidence>
<reference evidence="5" key="2">
    <citation type="submission" date="2020-06" db="EMBL/GenBank/DDBJ databases">
        <title>Helianthus annuus Genome sequencing and assembly Release 2.</title>
        <authorList>
            <person name="Gouzy J."/>
            <person name="Langlade N."/>
            <person name="Munos S."/>
        </authorList>
    </citation>
    <scope>NUCLEOTIDE SEQUENCE</scope>
    <source>
        <tissue evidence="5">Leaves</tissue>
    </source>
</reference>
<keyword evidence="1" id="KW-0479">Metal-binding</keyword>
<dbReference type="GO" id="GO:0008270">
    <property type="term" value="F:zinc ion binding"/>
    <property type="evidence" value="ECO:0007669"/>
    <property type="project" value="UniProtKB-KW"/>
</dbReference>
<protein>
    <submittedName>
        <fullName evidence="5">E3 ubiquitin-protein ligase BOI</fullName>
    </submittedName>
</protein>
<keyword evidence="4" id="KW-0175">Coiled coil</keyword>
<keyword evidence="6" id="KW-1185">Reference proteome</keyword>
<evidence type="ECO:0000313" key="6">
    <source>
        <dbReference type="Proteomes" id="UP000215914"/>
    </source>
</evidence>
<dbReference type="GO" id="GO:0043067">
    <property type="term" value="P:regulation of programmed cell death"/>
    <property type="evidence" value="ECO:0000318"/>
    <property type="project" value="GO_Central"/>
</dbReference>
<accession>A0A9K3JDJ1</accession>
<name>A0A9K3JDJ1_HELAN</name>
<evidence type="ECO:0000256" key="2">
    <source>
        <dbReference type="ARBA" id="ARBA00022771"/>
    </source>
</evidence>
<dbReference type="PANTHER" id="PTHR42647">
    <property type="entry name" value="SBP (S-RIBONUCLEASE BINDING PROTEIN) FAMILY PROTEIN"/>
    <property type="match status" value="1"/>
</dbReference>
<dbReference type="EMBL" id="MNCJ02000319">
    <property type="protein sequence ID" value="KAF5812425.1"/>
    <property type="molecule type" value="Genomic_DNA"/>
</dbReference>
<reference evidence="5" key="1">
    <citation type="journal article" date="2017" name="Nature">
        <title>The sunflower genome provides insights into oil metabolism, flowering and Asterid evolution.</title>
        <authorList>
            <person name="Badouin H."/>
            <person name="Gouzy J."/>
            <person name="Grassa C.J."/>
            <person name="Murat F."/>
            <person name="Staton S.E."/>
            <person name="Cottret L."/>
            <person name="Lelandais-Briere C."/>
            <person name="Owens G.L."/>
            <person name="Carrere S."/>
            <person name="Mayjonade B."/>
            <person name="Legrand L."/>
            <person name="Gill N."/>
            <person name="Kane N.C."/>
            <person name="Bowers J.E."/>
            <person name="Hubner S."/>
            <person name="Bellec A."/>
            <person name="Berard A."/>
            <person name="Berges H."/>
            <person name="Blanchet N."/>
            <person name="Boniface M.C."/>
            <person name="Brunel D."/>
            <person name="Catrice O."/>
            <person name="Chaidir N."/>
            <person name="Claudel C."/>
            <person name="Donnadieu C."/>
            <person name="Faraut T."/>
            <person name="Fievet G."/>
            <person name="Helmstetter N."/>
            <person name="King M."/>
            <person name="Knapp S.J."/>
            <person name="Lai Z."/>
            <person name="Le Paslier M.C."/>
            <person name="Lippi Y."/>
            <person name="Lorenzon L."/>
            <person name="Mandel J.R."/>
            <person name="Marage G."/>
            <person name="Marchand G."/>
            <person name="Marquand E."/>
            <person name="Bret-Mestries E."/>
            <person name="Morien E."/>
            <person name="Nambeesan S."/>
            <person name="Nguyen T."/>
            <person name="Pegot-Espagnet P."/>
            <person name="Pouilly N."/>
            <person name="Raftis F."/>
            <person name="Sallet E."/>
            <person name="Schiex T."/>
            <person name="Thomas J."/>
            <person name="Vandecasteele C."/>
            <person name="Vares D."/>
            <person name="Vear F."/>
            <person name="Vautrin S."/>
            <person name="Crespi M."/>
            <person name="Mangin B."/>
            <person name="Burke J.M."/>
            <person name="Salse J."/>
            <person name="Munos S."/>
            <person name="Vincourt P."/>
            <person name="Rieseberg L.H."/>
            <person name="Langlade N.B."/>
        </authorList>
    </citation>
    <scope>NUCLEOTIDE SEQUENCE</scope>
    <source>
        <tissue evidence="5">Leaves</tissue>
    </source>
</reference>
<dbReference type="Gramene" id="mRNA:HanXRQr2_Chr04g0192431">
    <property type="protein sequence ID" value="mRNA:HanXRQr2_Chr04g0192431"/>
    <property type="gene ID" value="HanXRQr2_Chr04g0192431"/>
</dbReference>